<organism evidence="1">
    <name type="scientific">marine sediment metagenome</name>
    <dbReference type="NCBI Taxonomy" id="412755"/>
    <lineage>
        <taxon>unclassified sequences</taxon>
        <taxon>metagenomes</taxon>
        <taxon>ecological metagenomes</taxon>
    </lineage>
</organism>
<protein>
    <submittedName>
        <fullName evidence="1">Uncharacterized protein</fullName>
    </submittedName>
</protein>
<dbReference type="AlphaFoldDB" id="X1VBW5"/>
<evidence type="ECO:0000313" key="1">
    <source>
        <dbReference type="EMBL" id="GAJ03525.1"/>
    </source>
</evidence>
<name>X1VBW5_9ZZZZ</name>
<comment type="caution">
    <text evidence="1">The sequence shown here is derived from an EMBL/GenBank/DDBJ whole genome shotgun (WGS) entry which is preliminary data.</text>
</comment>
<dbReference type="EMBL" id="BARW01030161">
    <property type="protein sequence ID" value="GAJ03525.1"/>
    <property type="molecule type" value="Genomic_DNA"/>
</dbReference>
<gene>
    <name evidence="1" type="ORF">S12H4_48287</name>
</gene>
<reference evidence="1" key="1">
    <citation type="journal article" date="2014" name="Front. Microbiol.">
        <title>High frequency of phylogenetically diverse reductive dehalogenase-homologous genes in deep subseafloor sedimentary metagenomes.</title>
        <authorList>
            <person name="Kawai M."/>
            <person name="Futagami T."/>
            <person name="Toyoda A."/>
            <person name="Takaki Y."/>
            <person name="Nishi S."/>
            <person name="Hori S."/>
            <person name="Arai W."/>
            <person name="Tsubouchi T."/>
            <person name="Morono Y."/>
            <person name="Uchiyama I."/>
            <person name="Ito T."/>
            <person name="Fujiyama A."/>
            <person name="Inagaki F."/>
            <person name="Takami H."/>
        </authorList>
    </citation>
    <scope>NUCLEOTIDE SEQUENCE</scope>
    <source>
        <strain evidence="1">Expedition CK06-06</strain>
    </source>
</reference>
<feature type="non-terminal residue" evidence="1">
    <location>
        <position position="1"/>
    </location>
</feature>
<accession>X1VBW5</accession>
<proteinExistence type="predicted"/>
<sequence>AEFALRMAVNLEGRPAFSAIDKHACRDYYATKIGQGWLSDG</sequence>